<reference evidence="1" key="1">
    <citation type="submission" date="2025-08" db="UniProtKB">
        <authorList>
            <consortium name="Ensembl"/>
        </authorList>
    </citation>
    <scope>IDENTIFICATION</scope>
</reference>
<reference evidence="1" key="2">
    <citation type="submission" date="2025-09" db="UniProtKB">
        <authorList>
            <consortium name="Ensembl"/>
        </authorList>
    </citation>
    <scope>IDENTIFICATION</scope>
</reference>
<organism evidence="1 2">
    <name type="scientific">Panthera tigris altaica</name>
    <name type="common">Siberian tiger</name>
    <dbReference type="NCBI Taxonomy" id="74533"/>
    <lineage>
        <taxon>Eukaryota</taxon>
        <taxon>Metazoa</taxon>
        <taxon>Chordata</taxon>
        <taxon>Craniata</taxon>
        <taxon>Vertebrata</taxon>
        <taxon>Euteleostomi</taxon>
        <taxon>Mammalia</taxon>
        <taxon>Eutheria</taxon>
        <taxon>Laurasiatheria</taxon>
        <taxon>Carnivora</taxon>
        <taxon>Feliformia</taxon>
        <taxon>Felidae</taxon>
        <taxon>Pantherinae</taxon>
        <taxon>Panthera</taxon>
    </lineage>
</organism>
<protein>
    <submittedName>
        <fullName evidence="1">Uncharacterized protein</fullName>
    </submittedName>
</protein>
<sequence>TKETKAWQRLMPGEALSGANGALPWCQLQEPSLYTIKAVFILDNDGHRLLAKVSILLPTACVPPALRAPF</sequence>
<accession>A0A8C9JGW4</accession>
<dbReference type="GeneTree" id="ENSGT00950000185410"/>
<keyword evidence="2" id="KW-1185">Reference proteome</keyword>
<name>A0A8C9JGW4_PANTA</name>
<evidence type="ECO:0000313" key="2">
    <source>
        <dbReference type="Proteomes" id="UP000675900"/>
    </source>
</evidence>
<evidence type="ECO:0000313" key="1">
    <source>
        <dbReference type="Ensembl" id="ENSPTIP00000004563.1"/>
    </source>
</evidence>
<dbReference type="Ensembl" id="ENSPTIT00000008314.1">
    <property type="protein sequence ID" value="ENSPTIP00000004563.1"/>
    <property type="gene ID" value="ENSPTIG00000007047.1"/>
</dbReference>
<dbReference type="AlphaFoldDB" id="A0A8C9JGW4"/>
<dbReference type="Proteomes" id="UP000675900">
    <property type="component" value="Unassembled WGS sequence"/>
</dbReference>
<proteinExistence type="predicted"/>